<evidence type="ECO:0000313" key="2">
    <source>
        <dbReference type="EMBL" id="JAU60122.1"/>
    </source>
</evidence>
<name>A0A1J3GVD5_NOCCA</name>
<gene>
    <name evidence="2" type="ORF">LE_TR11284_c1_g1_i1_g.37370</name>
</gene>
<evidence type="ECO:0000256" key="1">
    <source>
        <dbReference type="SAM" id="MobiDB-lite"/>
    </source>
</evidence>
<dbReference type="EMBL" id="GEVL01017219">
    <property type="protein sequence ID" value="JAU60122.1"/>
    <property type="molecule type" value="Transcribed_RNA"/>
</dbReference>
<proteinExistence type="predicted"/>
<protein>
    <submittedName>
        <fullName evidence="2">Uncharacterized protein</fullName>
    </submittedName>
</protein>
<sequence length="69" mass="8315">MIVTKKKTTNVCLNRLIRWFVENIGSKDPSARRPTNRVKKRLRTTRKKPKTIRKIRKIKKKITKTRRLS</sequence>
<feature type="region of interest" description="Disordered" evidence="1">
    <location>
        <begin position="28"/>
        <end position="51"/>
    </location>
</feature>
<dbReference type="AlphaFoldDB" id="A0A1J3GVD5"/>
<reference evidence="2" key="1">
    <citation type="submission" date="2016-07" db="EMBL/GenBank/DDBJ databases">
        <title>De novo transcriptome assembly of four accessions of the metal hyperaccumulator plant Noccaea caerulescens.</title>
        <authorList>
            <person name="Blande D."/>
            <person name="Halimaa P."/>
            <person name="Tervahauta A.I."/>
            <person name="Aarts M.G."/>
            <person name="Karenlampi S.O."/>
        </authorList>
    </citation>
    <scope>NUCLEOTIDE SEQUENCE</scope>
</reference>
<accession>A0A1J3GVD5</accession>
<feature type="compositionally biased region" description="Basic residues" evidence="1">
    <location>
        <begin position="34"/>
        <end position="51"/>
    </location>
</feature>
<organism evidence="2">
    <name type="scientific">Noccaea caerulescens</name>
    <name type="common">Alpine penny-cress</name>
    <name type="synonym">Thlaspi caerulescens</name>
    <dbReference type="NCBI Taxonomy" id="107243"/>
    <lineage>
        <taxon>Eukaryota</taxon>
        <taxon>Viridiplantae</taxon>
        <taxon>Streptophyta</taxon>
        <taxon>Embryophyta</taxon>
        <taxon>Tracheophyta</taxon>
        <taxon>Spermatophyta</taxon>
        <taxon>Magnoliopsida</taxon>
        <taxon>eudicotyledons</taxon>
        <taxon>Gunneridae</taxon>
        <taxon>Pentapetalae</taxon>
        <taxon>rosids</taxon>
        <taxon>malvids</taxon>
        <taxon>Brassicales</taxon>
        <taxon>Brassicaceae</taxon>
        <taxon>Coluteocarpeae</taxon>
        <taxon>Noccaea</taxon>
    </lineage>
</organism>